<dbReference type="Proteomes" id="UP000688137">
    <property type="component" value="Unassembled WGS sequence"/>
</dbReference>
<evidence type="ECO:0000313" key="3">
    <source>
        <dbReference type="Proteomes" id="UP000688137"/>
    </source>
</evidence>
<evidence type="ECO:0000313" key="2">
    <source>
        <dbReference type="EMBL" id="CAD8098293.1"/>
    </source>
</evidence>
<protein>
    <submittedName>
        <fullName evidence="2">Uncharacterized protein</fullName>
    </submittedName>
</protein>
<accession>A0A8S1P5K5</accession>
<gene>
    <name evidence="2" type="ORF">PPRIM_AZ9-3.1.T1060153</name>
</gene>
<name>A0A8S1P5K5_PARPR</name>
<keyword evidence="3" id="KW-1185">Reference proteome</keyword>
<keyword evidence="1" id="KW-0472">Membrane</keyword>
<sequence>MRKALDDKFSFQNNSIFPQIRLISCKLFIEIIRVKLLIILRTHSLIIEIQTNKEYINDIHKSSSIRHPFLDIDGIFVQADENILILKFFDNVNLFYYYDLQEDKEFLDYIYSSQILEIKKFNTTHYLLFTNDIISIGMFEYTINLDTDLDLIEGLTLIAENKVSTAEITLILKTQTSKFSLIIYIQLVTLFLIEFYIRIKKKQKQLKR</sequence>
<reference evidence="2" key="1">
    <citation type="submission" date="2021-01" db="EMBL/GenBank/DDBJ databases">
        <authorList>
            <consortium name="Genoscope - CEA"/>
            <person name="William W."/>
        </authorList>
    </citation>
    <scope>NUCLEOTIDE SEQUENCE</scope>
</reference>
<organism evidence="2 3">
    <name type="scientific">Paramecium primaurelia</name>
    <dbReference type="NCBI Taxonomy" id="5886"/>
    <lineage>
        <taxon>Eukaryota</taxon>
        <taxon>Sar</taxon>
        <taxon>Alveolata</taxon>
        <taxon>Ciliophora</taxon>
        <taxon>Intramacronucleata</taxon>
        <taxon>Oligohymenophorea</taxon>
        <taxon>Peniculida</taxon>
        <taxon>Parameciidae</taxon>
        <taxon>Paramecium</taxon>
    </lineage>
</organism>
<comment type="caution">
    <text evidence="2">The sequence shown here is derived from an EMBL/GenBank/DDBJ whole genome shotgun (WGS) entry which is preliminary data.</text>
</comment>
<keyword evidence="1" id="KW-1133">Transmembrane helix</keyword>
<dbReference type="EMBL" id="CAJJDM010000109">
    <property type="protein sequence ID" value="CAD8098293.1"/>
    <property type="molecule type" value="Genomic_DNA"/>
</dbReference>
<proteinExistence type="predicted"/>
<dbReference type="AlphaFoldDB" id="A0A8S1P5K5"/>
<feature type="transmembrane region" description="Helical" evidence="1">
    <location>
        <begin position="181"/>
        <end position="199"/>
    </location>
</feature>
<keyword evidence="1" id="KW-0812">Transmembrane</keyword>
<evidence type="ECO:0000256" key="1">
    <source>
        <dbReference type="SAM" id="Phobius"/>
    </source>
</evidence>